<reference evidence="1" key="1">
    <citation type="submission" date="2021-12" db="EMBL/GenBank/DDBJ databases">
        <authorList>
            <person name="Zaccaron A."/>
            <person name="Stergiopoulos I."/>
        </authorList>
    </citation>
    <scope>NUCLEOTIDE SEQUENCE</scope>
    <source>
        <strain evidence="1">Race5_Kim</strain>
    </source>
</reference>
<evidence type="ECO:0000313" key="1">
    <source>
        <dbReference type="EMBL" id="UJO17711.1"/>
    </source>
</evidence>
<gene>
    <name evidence="1" type="ORF">CLAFUR5_05658</name>
</gene>
<accession>A0A9Q8LHW0</accession>
<dbReference type="GeneID" id="71985536"/>
<reference evidence="1" key="2">
    <citation type="journal article" date="2022" name="Microb. Genom.">
        <title>A chromosome-scale genome assembly of the tomato pathogen Cladosporium fulvum reveals a compartmentalized genome architecture and the presence of a dispensable chromosome.</title>
        <authorList>
            <person name="Zaccaron A.Z."/>
            <person name="Chen L.H."/>
            <person name="Samaras A."/>
            <person name="Stergiopoulos I."/>
        </authorList>
    </citation>
    <scope>NUCLEOTIDE SEQUENCE</scope>
    <source>
        <strain evidence="1">Race5_Kim</strain>
    </source>
</reference>
<proteinExistence type="predicted"/>
<evidence type="ECO:0000313" key="2">
    <source>
        <dbReference type="Proteomes" id="UP000756132"/>
    </source>
</evidence>
<dbReference type="AlphaFoldDB" id="A0A9Q8LHW0"/>
<dbReference type="KEGG" id="ffu:CLAFUR5_05658"/>
<protein>
    <submittedName>
        <fullName evidence="1">Uncharacterized protein</fullName>
    </submittedName>
</protein>
<sequence>MYQALLETQIGCAIGIEDESFLTTVTLAFSRMMFDFDRERKGQHIIVVDGDDTVWRYDEKIHNICTRLGIDPSWVVDHGWEPVSDEEFERPGLRMQMARGLLKGFQQTTGVKRPGGERQVVDLDVEQVKWSEKYGEAVAKQLRRRVDDEMADWEYLVQFKI</sequence>
<organism evidence="1 2">
    <name type="scientific">Passalora fulva</name>
    <name type="common">Tomato leaf mold</name>
    <name type="synonym">Cladosporium fulvum</name>
    <dbReference type="NCBI Taxonomy" id="5499"/>
    <lineage>
        <taxon>Eukaryota</taxon>
        <taxon>Fungi</taxon>
        <taxon>Dikarya</taxon>
        <taxon>Ascomycota</taxon>
        <taxon>Pezizomycotina</taxon>
        <taxon>Dothideomycetes</taxon>
        <taxon>Dothideomycetidae</taxon>
        <taxon>Mycosphaerellales</taxon>
        <taxon>Mycosphaerellaceae</taxon>
        <taxon>Fulvia</taxon>
    </lineage>
</organism>
<name>A0A9Q8LHW0_PASFU</name>
<keyword evidence="2" id="KW-1185">Reference proteome</keyword>
<dbReference type="RefSeq" id="XP_047762077.1">
    <property type="nucleotide sequence ID" value="XM_047904806.1"/>
</dbReference>
<dbReference type="OrthoDB" id="3634487at2759"/>
<dbReference type="EMBL" id="CP090167">
    <property type="protein sequence ID" value="UJO17711.1"/>
    <property type="molecule type" value="Genomic_DNA"/>
</dbReference>
<dbReference type="Proteomes" id="UP000756132">
    <property type="component" value="Chromosome 5"/>
</dbReference>